<dbReference type="PRINTS" id="PR00080">
    <property type="entry name" value="SDRFAMILY"/>
</dbReference>
<evidence type="ECO:0000256" key="1">
    <source>
        <dbReference type="ARBA" id="ARBA00006484"/>
    </source>
</evidence>
<gene>
    <name evidence="4" type="ORF">PMA3_11580</name>
</gene>
<dbReference type="AlphaFoldDB" id="A0A191YSI5"/>
<dbReference type="EMBL" id="CP014870">
    <property type="protein sequence ID" value="ANJ55753.1"/>
    <property type="molecule type" value="Genomic_DNA"/>
</dbReference>
<dbReference type="KEGG" id="psil:PMA3_11580"/>
<dbReference type="OrthoDB" id="9787298at2"/>
<evidence type="ECO:0000313" key="5">
    <source>
        <dbReference type="Proteomes" id="UP000078354"/>
    </source>
</evidence>
<dbReference type="SUPFAM" id="SSF51735">
    <property type="entry name" value="NAD(P)-binding Rossmann-fold domains"/>
    <property type="match status" value="1"/>
</dbReference>
<keyword evidence="5" id="KW-1185">Reference proteome</keyword>
<feature type="region of interest" description="Disordered" evidence="3">
    <location>
        <begin position="198"/>
        <end position="221"/>
    </location>
</feature>
<dbReference type="InterPro" id="IPR036291">
    <property type="entry name" value="NAD(P)-bd_dom_sf"/>
</dbReference>
<dbReference type="PRINTS" id="PR00081">
    <property type="entry name" value="GDHRDH"/>
</dbReference>
<proteinExistence type="inferred from homology"/>
<organism evidence="4 5">
    <name type="scientific">Pseudomonas silesiensis</name>
    <dbReference type="NCBI Taxonomy" id="1853130"/>
    <lineage>
        <taxon>Bacteria</taxon>
        <taxon>Pseudomonadati</taxon>
        <taxon>Pseudomonadota</taxon>
        <taxon>Gammaproteobacteria</taxon>
        <taxon>Pseudomonadales</taxon>
        <taxon>Pseudomonadaceae</taxon>
        <taxon>Pseudomonas</taxon>
    </lineage>
</organism>
<comment type="similarity">
    <text evidence="1">Belongs to the short-chain dehydrogenases/reductases (SDR) family.</text>
</comment>
<accession>A0A191YSI5</accession>
<evidence type="ECO:0000256" key="2">
    <source>
        <dbReference type="ARBA" id="ARBA00023002"/>
    </source>
</evidence>
<dbReference type="InterPro" id="IPR020904">
    <property type="entry name" value="Sc_DH/Rdtase_CS"/>
</dbReference>
<dbReference type="FunFam" id="3.40.50.720:FF:000084">
    <property type="entry name" value="Short-chain dehydrogenase reductase"/>
    <property type="match status" value="1"/>
</dbReference>
<reference evidence="4 5" key="1">
    <citation type="journal article" date="2018" name="Syst. Appl. Microbiol.">
        <title>Pseudomonas silesiensis sp. nov. strain A3T isolated from a biological pesticide sewage treatment plant and analysis of the complete genome sequence.</title>
        <authorList>
            <person name="Kaminski M.A."/>
            <person name="Furmanczyk E.M."/>
            <person name="Sobczak A."/>
            <person name="Dziembowski A."/>
            <person name="Lipinski L."/>
        </authorList>
    </citation>
    <scope>NUCLEOTIDE SEQUENCE [LARGE SCALE GENOMIC DNA]</scope>
    <source>
        <strain evidence="4 5">A3</strain>
    </source>
</reference>
<evidence type="ECO:0000313" key="4">
    <source>
        <dbReference type="EMBL" id="ANJ55753.1"/>
    </source>
</evidence>
<dbReference type="Proteomes" id="UP000078354">
    <property type="component" value="Chromosome"/>
</dbReference>
<dbReference type="Gene3D" id="3.40.50.720">
    <property type="entry name" value="NAD(P)-binding Rossmann-like Domain"/>
    <property type="match status" value="1"/>
</dbReference>
<dbReference type="STRING" id="1853130.PMA3_11580"/>
<evidence type="ECO:0000256" key="3">
    <source>
        <dbReference type="SAM" id="MobiDB-lite"/>
    </source>
</evidence>
<name>A0A191YSI5_9PSED</name>
<dbReference type="Pfam" id="PF13561">
    <property type="entry name" value="adh_short_C2"/>
    <property type="match status" value="1"/>
</dbReference>
<sequence>MMTSNHNNKAGRVHGKVALVTGGAKGIGAASVRVLAAEGAQVLISDLDVEAGQALAAEIGPAAAFIRHDVSSEDAWRQVIDHVRERYGRLDILVNNAGILMAGSIEETSLQAWQKVMQVNADSVFLGCREGIALMKGSGGSIINLSSVAALAGRDDYLAYSASKGAVAALSRSVAALCRRRRYRIRCNTLHPDGVLTDMTRGSLPEGVDPERMTIDSDPMNRMCRPEDVAASVLFLASDEARAINGVELRIDSGQMVMSI</sequence>
<dbReference type="RefSeq" id="WP_064677281.1">
    <property type="nucleotide sequence ID" value="NZ_CP014870.1"/>
</dbReference>
<dbReference type="InterPro" id="IPR002347">
    <property type="entry name" value="SDR_fam"/>
</dbReference>
<dbReference type="GO" id="GO:0016491">
    <property type="term" value="F:oxidoreductase activity"/>
    <property type="evidence" value="ECO:0007669"/>
    <property type="project" value="UniProtKB-KW"/>
</dbReference>
<protein>
    <submittedName>
        <fullName evidence="4">Short-chain dehydrogenase</fullName>
    </submittedName>
</protein>
<dbReference type="PANTHER" id="PTHR43180:SF66">
    <property type="entry name" value="SHORT-CHAIN DEHYDROGENASE_REDUCTASE FAMILY PROTEIN"/>
    <property type="match status" value="1"/>
</dbReference>
<dbReference type="PROSITE" id="PS00061">
    <property type="entry name" value="ADH_SHORT"/>
    <property type="match status" value="1"/>
</dbReference>
<keyword evidence="2" id="KW-0560">Oxidoreductase</keyword>
<dbReference type="PANTHER" id="PTHR43180">
    <property type="entry name" value="3-OXOACYL-(ACYL-CARRIER-PROTEIN) REDUCTASE (AFU_ORTHOLOGUE AFUA_6G11210)"/>
    <property type="match status" value="1"/>
</dbReference>